<dbReference type="Proteomes" id="UP000198734">
    <property type="component" value="Unassembled WGS sequence"/>
</dbReference>
<reference evidence="3" key="1">
    <citation type="submission" date="2016-10" db="EMBL/GenBank/DDBJ databases">
        <authorList>
            <person name="Varghese N."/>
            <person name="Submissions S."/>
        </authorList>
    </citation>
    <scope>NUCLEOTIDE SEQUENCE [LARGE SCALE GENOMIC DNA]</scope>
    <source>
        <strain evidence="3">DSM 11706</strain>
    </source>
</reference>
<accession>A0A1I6AC54</accession>
<gene>
    <name evidence="2" type="ORF">SAMN05421670_3262</name>
</gene>
<keyword evidence="1" id="KW-0812">Transmembrane</keyword>
<sequence length="59" mass="7076">MRLNPEKFIYILVPLYLLLLIFGRNINEVLYSILSFVLGISMLYLAYKLLKKQQNRKKK</sequence>
<dbReference type="AlphaFoldDB" id="A0A1I6AC54"/>
<keyword evidence="1" id="KW-0472">Membrane</keyword>
<protein>
    <submittedName>
        <fullName evidence="2">Uncharacterized protein</fullName>
    </submittedName>
</protein>
<dbReference type="EMBL" id="FOXU01000007">
    <property type="protein sequence ID" value="SFQ66203.1"/>
    <property type="molecule type" value="Genomic_DNA"/>
</dbReference>
<evidence type="ECO:0000313" key="3">
    <source>
        <dbReference type="Proteomes" id="UP000198734"/>
    </source>
</evidence>
<feature type="transmembrane region" description="Helical" evidence="1">
    <location>
        <begin position="29"/>
        <end position="50"/>
    </location>
</feature>
<proteinExistence type="predicted"/>
<evidence type="ECO:0000313" key="2">
    <source>
        <dbReference type="EMBL" id="SFQ66203.1"/>
    </source>
</evidence>
<organism evidence="2 3">
    <name type="scientific">Psychrobacillus psychrotolerans</name>
    <dbReference type="NCBI Taxonomy" id="126156"/>
    <lineage>
        <taxon>Bacteria</taxon>
        <taxon>Bacillati</taxon>
        <taxon>Bacillota</taxon>
        <taxon>Bacilli</taxon>
        <taxon>Bacillales</taxon>
        <taxon>Bacillaceae</taxon>
        <taxon>Psychrobacillus</taxon>
    </lineage>
</organism>
<evidence type="ECO:0000256" key="1">
    <source>
        <dbReference type="SAM" id="Phobius"/>
    </source>
</evidence>
<feature type="transmembrane region" description="Helical" evidence="1">
    <location>
        <begin position="7"/>
        <end position="23"/>
    </location>
</feature>
<name>A0A1I6AC54_9BACI</name>
<keyword evidence="3" id="KW-1185">Reference proteome</keyword>
<keyword evidence="1" id="KW-1133">Transmembrane helix</keyword>